<dbReference type="Gene3D" id="3.40.50.150">
    <property type="entry name" value="Vaccinia Virus protein VP39"/>
    <property type="match status" value="1"/>
</dbReference>
<dbReference type="InterPro" id="IPR011011">
    <property type="entry name" value="Znf_FYVE_PHD"/>
</dbReference>
<keyword evidence="3" id="KW-0863">Zinc-finger</keyword>
<proteinExistence type="predicted"/>
<dbReference type="GO" id="GO:0005634">
    <property type="term" value="C:nucleus"/>
    <property type="evidence" value="ECO:0007669"/>
    <property type="project" value="UniProtKB-SubCell"/>
</dbReference>
<dbReference type="Gene3D" id="2.30.30.140">
    <property type="match status" value="1"/>
</dbReference>
<keyword evidence="4" id="KW-0862">Zinc</keyword>
<dbReference type="SUPFAM" id="SSF57903">
    <property type="entry name" value="FYVE/PHD zinc finger"/>
    <property type="match status" value="1"/>
</dbReference>
<dbReference type="Pfam" id="PF21255">
    <property type="entry name" value="DNMT3_ADD_GATA1-like"/>
    <property type="match status" value="1"/>
</dbReference>
<gene>
    <name evidence="7" type="ORF">RI129_012081</name>
</gene>
<keyword evidence="8" id="KW-1185">Reference proteome</keyword>
<dbReference type="SUPFAM" id="SSF53335">
    <property type="entry name" value="S-adenosyl-L-methionine-dependent methyltransferases"/>
    <property type="match status" value="1"/>
</dbReference>
<sequence length="718" mass="82908">MPSWKKKGALVWCKDSNLWWSALLLGQNNNSEFWKVFIFGSHAASLVSEDYIQDFVEYFDEHVSQSLGRDNVFKEGIVEALVELYLNKKSFNVENVINLELNDIPIRPFRIPKWIERMLNDKKTKEVSNEGRHINTRLSKRTNEISNFNEKDFKEGSLVWGKYGKTYWSAVVLSKDMSVSAKQKSKVMWLNDFTTSMIKVDDLLDFADYFQVITNKFLKRMSESWKRGVITTLEELYNQKKKFKDEDLERLAADGLQNIPHRIDRIPQSVQNVLEKKNTDFNTYKKKCPKKSKVMIINLLLMDKTLVDVPLCLGCYTQIEMYQKHPVFEGDLCEKCYHKLKHTLNTIGDNGFHHFCVVCGNGGHTIMCESGHCGKAYCMHCVKDFCPVGTWESFIKQEKWICFLCNRENRFGVLSIRPDYILRIDKMFSEVRQIQFVNTPTVPMLKGGKLRVLSLFDGISTGLFALKKLNIPIEAYYASETDQSCINISAHNFSDKVLHIGDINKITEEDIKQLSPIHLVIGGSPCVDLTSVNQLRKGHFDVNGTGHLFFEFYRILCIVSKHNEDGFYWLYENVTCEEICYEDLINRYLQCDPILRDTIYVSPQHKERLFWGNLPQQLHNMSFSQSSIGFGLLPNQTNIIPNLSDISETKNCAHPITDDQNNTTGVFIAELEKILGITPNDVDVWKMPTIQRQRVLEAAWSVPVIIHLFTPLQQICPV</sequence>
<evidence type="ECO:0000256" key="5">
    <source>
        <dbReference type="ARBA" id="ARBA00023242"/>
    </source>
</evidence>
<dbReference type="InterPro" id="IPR050390">
    <property type="entry name" value="C5-Methyltransferase"/>
</dbReference>
<feature type="domain" description="PHD-type" evidence="6">
    <location>
        <begin position="300"/>
        <end position="433"/>
    </location>
</feature>
<comment type="subcellular location">
    <subcellularLocation>
        <location evidence="1">Nucleus</location>
    </subcellularLocation>
</comment>
<dbReference type="InterPro" id="IPR029063">
    <property type="entry name" value="SAM-dependent_MTases_sf"/>
</dbReference>
<dbReference type="CDD" id="cd11725">
    <property type="entry name" value="ADDz_Dnmt3"/>
    <property type="match status" value="1"/>
</dbReference>
<comment type="caution">
    <text evidence="7">The sequence shown here is derived from an EMBL/GenBank/DDBJ whole genome shotgun (WGS) entry which is preliminary data.</text>
</comment>
<accession>A0AAN7VA12</accession>
<dbReference type="SUPFAM" id="SSF63748">
    <property type="entry name" value="Tudor/PWWP/MBT"/>
    <property type="match status" value="2"/>
</dbReference>
<dbReference type="Proteomes" id="UP001329430">
    <property type="component" value="Chromosome 9"/>
</dbReference>
<organism evidence="7 8">
    <name type="scientific">Pyrocoelia pectoralis</name>
    <dbReference type="NCBI Taxonomy" id="417401"/>
    <lineage>
        <taxon>Eukaryota</taxon>
        <taxon>Metazoa</taxon>
        <taxon>Ecdysozoa</taxon>
        <taxon>Arthropoda</taxon>
        <taxon>Hexapoda</taxon>
        <taxon>Insecta</taxon>
        <taxon>Pterygota</taxon>
        <taxon>Neoptera</taxon>
        <taxon>Endopterygota</taxon>
        <taxon>Coleoptera</taxon>
        <taxon>Polyphaga</taxon>
        <taxon>Elateriformia</taxon>
        <taxon>Elateroidea</taxon>
        <taxon>Lampyridae</taxon>
        <taxon>Lampyrinae</taxon>
        <taxon>Pyrocoelia</taxon>
    </lineage>
</organism>
<dbReference type="AlphaFoldDB" id="A0AAN7VA12"/>
<evidence type="ECO:0000259" key="6">
    <source>
        <dbReference type="PROSITE" id="PS51533"/>
    </source>
</evidence>
<keyword evidence="5" id="KW-0539">Nucleus</keyword>
<keyword evidence="2" id="KW-0479">Metal-binding</keyword>
<dbReference type="InterPro" id="IPR013083">
    <property type="entry name" value="Znf_RING/FYVE/PHD"/>
</dbReference>
<dbReference type="Gene3D" id="3.30.40.10">
    <property type="entry name" value="Zinc/RING finger domain, C3HC4 (zinc finger)"/>
    <property type="match status" value="1"/>
</dbReference>
<evidence type="ECO:0000256" key="2">
    <source>
        <dbReference type="ARBA" id="ARBA00022723"/>
    </source>
</evidence>
<protein>
    <recommendedName>
        <fullName evidence="6">PHD-type domain-containing protein</fullName>
    </recommendedName>
</protein>
<reference evidence="7 8" key="1">
    <citation type="journal article" date="2024" name="Insects">
        <title>An Improved Chromosome-Level Genome Assembly of the Firefly Pyrocoelia pectoralis.</title>
        <authorList>
            <person name="Fu X."/>
            <person name="Meyer-Rochow V.B."/>
            <person name="Ballantyne L."/>
            <person name="Zhu X."/>
        </authorList>
    </citation>
    <scope>NUCLEOTIDE SEQUENCE [LARGE SCALE GENOMIC DNA]</scope>
    <source>
        <strain evidence="7">XCY_ONT2</strain>
    </source>
</reference>
<dbReference type="EMBL" id="JAVRBK010000009">
    <property type="protein sequence ID" value="KAK5639589.1"/>
    <property type="molecule type" value="Genomic_DNA"/>
</dbReference>
<dbReference type="PANTHER" id="PTHR23068:SF25">
    <property type="entry name" value="DNA (CYTOSINE-5)-METHYLTRANSFERASE DRM2"/>
    <property type="match status" value="1"/>
</dbReference>
<dbReference type="GO" id="GO:0008270">
    <property type="term" value="F:zinc ion binding"/>
    <property type="evidence" value="ECO:0007669"/>
    <property type="project" value="UniProtKB-KW"/>
</dbReference>
<evidence type="ECO:0000256" key="4">
    <source>
        <dbReference type="ARBA" id="ARBA00022833"/>
    </source>
</evidence>
<evidence type="ECO:0000313" key="7">
    <source>
        <dbReference type="EMBL" id="KAK5639589.1"/>
    </source>
</evidence>
<dbReference type="PANTHER" id="PTHR23068">
    <property type="entry name" value="DNA CYTOSINE-5- -METHYLTRANSFERASE 3-RELATED"/>
    <property type="match status" value="1"/>
</dbReference>
<name>A0AAN7VA12_9COLE</name>
<dbReference type="InterPro" id="IPR049554">
    <property type="entry name" value="DNMT3_ADD_PHD"/>
</dbReference>
<dbReference type="GO" id="GO:0010468">
    <property type="term" value="P:regulation of gene expression"/>
    <property type="evidence" value="ECO:0007669"/>
    <property type="project" value="UniProtKB-ARBA"/>
</dbReference>
<dbReference type="InterPro" id="IPR025766">
    <property type="entry name" value="ADD"/>
</dbReference>
<evidence type="ECO:0000256" key="3">
    <source>
        <dbReference type="ARBA" id="ARBA00022771"/>
    </source>
</evidence>
<evidence type="ECO:0000256" key="1">
    <source>
        <dbReference type="ARBA" id="ARBA00004123"/>
    </source>
</evidence>
<evidence type="ECO:0000313" key="8">
    <source>
        <dbReference type="Proteomes" id="UP001329430"/>
    </source>
</evidence>
<dbReference type="PROSITE" id="PS51533">
    <property type="entry name" value="ADD"/>
    <property type="match status" value="1"/>
</dbReference>